<sequence>MESKEKILSCLNILKRLPPTQMQKNAAALASLIPDYAEELYQKIDKPLDIGQDEKGNQFIQSEFNRDGDSFRSHVTNQYYPPIDDAVYPSEALRKLEIKANAVFDEYKRLYYEGGLSSCYFWDKEDGGFATAWLIRKNVEKSKGIEDGSWSSINVIDIKTDGKSKWTYKITTSVVLEMNIVQNQDVGKFNITGTLTKQKEESYEAPAGNKDLELFHIMKIGTLVEDVESYLRSQLDSVYFGKTKDIGIGRRIQIEIWMIQLNSIMNFIKNNIKPFLLTSGIFGISGYGYLYYTAYQNKKELQIKKENEVEFKDNTRPQNQYFGLSYGFRADQIVLDRLDSGDLVFMKFECMECISVSDIIKCEYSQFTKPYPHYDSLGIIFRDNRNVYVLYNRFGDIVIEDYAEFLQNPFWNEITIRKIITKHEIHKTLKPLFYNEDYKQLFANKPYIPIVLKSTGLIEQKYQDNLDQVYIEDLDVDEFPYFINGTSLGPKINVRTKRNKDLDAK</sequence>
<evidence type="ECO:0008006" key="4">
    <source>
        <dbReference type="Google" id="ProtNLM"/>
    </source>
</evidence>
<proteinExistence type="predicted"/>
<dbReference type="EMBL" id="CAJJDO010000082">
    <property type="protein sequence ID" value="CAD8183878.1"/>
    <property type="molecule type" value="Genomic_DNA"/>
</dbReference>
<organism evidence="2 3">
    <name type="scientific">Paramecium pentaurelia</name>
    <dbReference type="NCBI Taxonomy" id="43138"/>
    <lineage>
        <taxon>Eukaryota</taxon>
        <taxon>Sar</taxon>
        <taxon>Alveolata</taxon>
        <taxon>Ciliophora</taxon>
        <taxon>Intramacronucleata</taxon>
        <taxon>Oligohymenophorea</taxon>
        <taxon>Peniculida</taxon>
        <taxon>Parameciidae</taxon>
        <taxon>Paramecium</taxon>
    </lineage>
</organism>
<keyword evidence="1" id="KW-0117">Actin capping</keyword>
<protein>
    <recommendedName>
        <fullName evidence="4">F-actin-capping protein subunit beta</fullName>
    </recommendedName>
</protein>
<dbReference type="GO" id="GO:0008290">
    <property type="term" value="C:F-actin capping protein complex"/>
    <property type="evidence" value="ECO:0007669"/>
    <property type="project" value="InterPro"/>
</dbReference>
<dbReference type="PANTHER" id="PTHR10619:SF0">
    <property type="entry name" value="F-ACTIN-CAPPING PROTEIN SUBUNIT BETA ISOFORMS 1 AND 2"/>
    <property type="match status" value="1"/>
</dbReference>
<evidence type="ECO:0000313" key="2">
    <source>
        <dbReference type="EMBL" id="CAD8183878.1"/>
    </source>
</evidence>
<evidence type="ECO:0000256" key="1">
    <source>
        <dbReference type="ARBA" id="ARBA00022467"/>
    </source>
</evidence>
<dbReference type="PANTHER" id="PTHR10619">
    <property type="entry name" value="F-ACTIN-CAPPING PROTEIN SUBUNIT BETA"/>
    <property type="match status" value="1"/>
</dbReference>
<gene>
    <name evidence="2" type="ORF">PPENT_87.1.T0820027</name>
</gene>
<dbReference type="Pfam" id="PF01115">
    <property type="entry name" value="F_actin_cap_B"/>
    <property type="match status" value="1"/>
</dbReference>
<dbReference type="AlphaFoldDB" id="A0A8S1W0N1"/>
<comment type="caution">
    <text evidence="2">The sequence shown here is derived from an EMBL/GenBank/DDBJ whole genome shotgun (WGS) entry which is preliminary data.</text>
</comment>
<evidence type="ECO:0000313" key="3">
    <source>
        <dbReference type="Proteomes" id="UP000689195"/>
    </source>
</evidence>
<dbReference type="GO" id="GO:0051016">
    <property type="term" value="P:barbed-end actin filament capping"/>
    <property type="evidence" value="ECO:0007669"/>
    <property type="project" value="InterPro"/>
</dbReference>
<dbReference type="OrthoDB" id="310148at2759"/>
<dbReference type="Proteomes" id="UP000689195">
    <property type="component" value="Unassembled WGS sequence"/>
</dbReference>
<dbReference type="GO" id="GO:0051015">
    <property type="term" value="F:actin filament binding"/>
    <property type="evidence" value="ECO:0007669"/>
    <property type="project" value="TreeGrafter"/>
</dbReference>
<dbReference type="GO" id="GO:0000902">
    <property type="term" value="P:cell morphogenesis"/>
    <property type="evidence" value="ECO:0007669"/>
    <property type="project" value="TreeGrafter"/>
</dbReference>
<reference evidence="2" key="1">
    <citation type="submission" date="2021-01" db="EMBL/GenBank/DDBJ databases">
        <authorList>
            <consortium name="Genoscope - CEA"/>
            <person name="William W."/>
        </authorList>
    </citation>
    <scope>NUCLEOTIDE SEQUENCE</scope>
</reference>
<keyword evidence="3" id="KW-1185">Reference proteome</keyword>
<dbReference type="InterPro" id="IPR001698">
    <property type="entry name" value="CAPZB"/>
</dbReference>
<name>A0A8S1W0N1_9CILI</name>
<accession>A0A8S1W0N1</accession>